<dbReference type="Proteomes" id="UP001362999">
    <property type="component" value="Unassembled WGS sequence"/>
</dbReference>
<evidence type="ECO:0000313" key="3">
    <source>
        <dbReference type="EMBL" id="KAK7013802.1"/>
    </source>
</evidence>
<accession>A0AAW0AKU5</accession>
<keyword evidence="2" id="KW-0732">Signal</keyword>
<name>A0AAW0AKU5_9AGAR</name>
<dbReference type="EMBL" id="JAWWNJ010000058">
    <property type="protein sequence ID" value="KAK7013802.1"/>
    <property type="molecule type" value="Genomic_DNA"/>
</dbReference>
<proteinExistence type="predicted"/>
<organism evidence="3 4">
    <name type="scientific">Favolaschia claudopus</name>
    <dbReference type="NCBI Taxonomy" id="2862362"/>
    <lineage>
        <taxon>Eukaryota</taxon>
        <taxon>Fungi</taxon>
        <taxon>Dikarya</taxon>
        <taxon>Basidiomycota</taxon>
        <taxon>Agaricomycotina</taxon>
        <taxon>Agaricomycetes</taxon>
        <taxon>Agaricomycetidae</taxon>
        <taxon>Agaricales</taxon>
        <taxon>Marasmiineae</taxon>
        <taxon>Mycenaceae</taxon>
        <taxon>Favolaschia</taxon>
    </lineage>
</organism>
<reference evidence="3 4" key="1">
    <citation type="journal article" date="2024" name="J Genomics">
        <title>Draft genome sequencing and assembly of Favolaschia claudopus CIRM-BRFM 2984 isolated from oak limbs.</title>
        <authorList>
            <person name="Navarro D."/>
            <person name="Drula E."/>
            <person name="Chaduli D."/>
            <person name="Cazenave R."/>
            <person name="Ahrendt S."/>
            <person name="Wang J."/>
            <person name="Lipzen A."/>
            <person name="Daum C."/>
            <person name="Barry K."/>
            <person name="Grigoriev I.V."/>
            <person name="Favel A."/>
            <person name="Rosso M.N."/>
            <person name="Martin F."/>
        </authorList>
    </citation>
    <scope>NUCLEOTIDE SEQUENCE [LARGE SCALE GENOMIC DNA]</scope>
    <source>
        <strain evidence="3 4">CIRM-BRFM 2984</strain>
    </source>
</reference>
<keyword evidence="4" id="KW-1185">Reference proteome</keyword>
<comment type="caution">
    <text evidence="3">The sequence shown here is derived from an EMBL/GenBank/DDBJ whole genome shotgun (WGS) entry which is preliminary data.</text>
</comment>
<sequence length="200" mass="21214">MNLHSMHLSSFHHTCTYIPLLLLFFACRSVRASSSFRPSSASLPFKDPSAPLSPRVFPAPTITIPDESKAVPTLRPLATSTPIAATHTVPRLARIDISIDDPSAPPSPRAFPCYAPSSKHSDPPQPTEGGRARTTLVSPSAGGGEWRGIGKVSSRWAGYDTASTLGGGEMDRDGDGDWHRGEIDGGFEKISHVAGGGEEI</sequence>
<evidence type="ECO:0000256" key="1">
    <source>
        <dbReference type="SAM" id="MobiDB-lite"/>
    </source>
</evidence>
<evidence type="ECO:0000256" key="2">
    <source>
        <dbReference type="SAM" id="SignalP"/>
    </source>
</evidence>
<feature type="signal peptide" evidence="2">
    <location>
        <begin position="1"/>
        <end position="32"/>
    </location>
</feature>
<gene>
    <name evidence="3" type="ORF">R3P38DRAFT_1453866</name>
</gene>
<evidence type="ECO:0000313" key="4">
    <source>
        <dbReference type="Proteomes" id="UP001362999"/>
    </source>
</evidence>
<feature type="chain" id="PRO_5043497183" evidence="2">
    <location>
        <begin position="33"/>
        <end position="200"/>
    </location>
</feature>
<protein>
    <submittedName>
        <fullName evidence="3">Uncharacterized protein</fullName>
    </submittedName>
</protein>
<feature type="region of interest" description="Disordered" evidence="1">
    <location>
        <begin position="98"/>
        <end position="149"/>
    </location>
</feature>
<dbReference type="AlphaFoldDB" id="A0AAW0AKU5"/>